<accession>A0AAV2L656</accession>
<dbReference type="GO" id="GO:0006954">
    <property type="term" value="P:inflammatory response"/>
    <property type="evidence" value="ECO:0007669"/>
    <property type="project" value="UniProtKB-KW"/>
</dbReference>
<gene>
    <name evidence="16" type="ORF">KC01_LOCUS24810</name>
</gene>
<dbReference type="SUPFAM" id="SSF49899">
    <property type="entry name" value="Concanavalin A-like lectins/glucanases"/>
    <property type="match status" value="1"/>
</dbReference>
<keyword evidence="3" id="KW-0399">Innate immunity</keyword>
<dbReference type="InterPro" id="IPR013320">
    <property type="entry name" value="ConA-like_dom_sf"/>
</dbReference>
<name>A0AAV2L656_KNICA</name>
<organism evidence="16 17">
    <name type="scientific">Knipowitschia caucasica</name>
    <name type="common">Caucasian dwarf goby</name>
    <name type="synonym">Pomatoschistus caucasicus</name>
    <dbReference type="NCBI Taxonomy" id="637954"/>
    <lineage>
        <taxon>Eukaryota</taxon>
        <taxon>Metazoa</taxon>
        <taxon>Chordata</taxon>
        <taxon>Craniata</taxon>
        <taxon>Vertebrata</taxon>
        <taxon>Euteleostomi</taxon>
        <taxon>Actinopterygii</taxon>
        <taxon>Neopterygii</taxon>
        <taxon>Teleostei</taxon>
        <taxon>Neoteleostei</taxon>
        <taxon>Acanthomorphata</taxon>
        <taxon>Gobiaria</taxon>
        <taxon>Gobiiformes</taxon>
        <taxon>Gobioidei</taxon>
        <taxon>Gobiidae</taxon>
        <taxon>Gobiinae</taxon>
        <taxon>Knipowitschia</taxon>
    </lineage>
</organism>
<evidence type="ECO:0000256" key="10">
    <source>
        <dbReference type="ARBA" id="ARBA00023136"/>
    </source>
</evidence>
<keyword evidence="12" id="KW-0325">Glycoprotein</keyword>
<evidence type="ECO:0000256" key="11">
    <source>
        <dbReference type="ARBA" id="ARBA00023170"/>
    </source>
</evidence>
<keyword evidence="6" id="KW-0732">Signal</keyword>
<dbReference type="AlphaFoldDB" id="A0AAV2L656"/>
<dbReference type="PROSITE" id="PS50104">
    <property type="entry name" value="TIR"/>
    <property type="match status" value="1"/>
</dbReference>
<keyword evidence="4" id="KW-0433">Leucine-rich repeat</keyword>
<keyword evidence="11" id="KW-0675">Receptor</keyword>
<reference evidence="16 17" key="1">
    <citation type="submission" date="2024-04" db="EMBL/GenBank/DDBJ databases">
        <authorList>
            <person name="Waldvogel A.-M."/>
            <person name="Schoenle A."/>
        </authorList>
    </citation>
    <scope>NUCLEOTIDE SEQUENCE [LARGE SCALE GENOMIC DNA]</scope>
</reference>
<keyword evidence="5 14" id="KW-0812">Transmembrane</keyword>
<dbReference type="Gene3D" id="2.60.120.200">
    <property type="match status" value="1"/>
</dbReference>
<evidence type="ECO:0000256" key="3">
    <source>
        <dbReference type="ARBA" id="ARBA00022588"/>
    </source>
</evidence>
<dbReference type="GO" id="GO:0038023">
    <property type="term" value="F:signaling receptor activity"/>
    <property type="evidence" value="ECO:0007669"/>
    <property type="project" value="TreeGrafter"/>
</dbReference>
<evidence type="ECO:0000256" key="9">
    <source>
        <dbReference type="ARBA" id="ARBA00022989"/>
    </source>
</evidence>
<feature type="domain" description="TIR" evidence="15">
    <location>
        <begin position="259"/>
        <end position="400"/>
    </location>
</feature>
<evidence type="ECO:0000313" key="16">
    <source>
        <dbReference type="EMBL" id="CAL1596103.1"/>
    </source>
</evidence>
<evidence type="ECO:0000256" key="7">
    <source>
        <dbReference type="ARBA" id="ARBA00022737"/>
    </source>
</evidence>
<feature type="transmembrane region" description="Helical" evidence="14">
    <location>
        <begin position="211"/>
        <end position="228"/>
    </location>
</feature>
<dbReference type="SMART" id="SM00210">
    <property type="entry name" value="TSPN"/>
    <property type="match status" value="1"/>
</dbReference>
<keyword evidence="13" id="KW-0395">Inflammatory response</keyword>
<dbReference type="Gene3D" id="3.40.50.10140">
    <property type="entry name" value="Toll/interleukin-1 receptor homology (TIR) domain"/>
    <property type="match status" value="1"/>
</dbReference>
<dbReference type="GO" id="GO:0002224">
    <property type="term" value="P:toll-like receptor signaling pathway"/>
    <property type="evidence" value="ECO:0007669"/>
    <property type="project" value="TreeGrafter"/>
</dbReference>
<dbReference type="SMART" id="SM00255">
    <property type="entry name" value="TIR"/>
    <property type="match status" value="1"/>
</dbReference>
<dbReference type="PANTHER" id="PTHR24365">
    <property type="entry name" value="TOLL-LIKE RECEPTOR"/>
    <property type="match status" value="1"/>
</dbReference>
<evidence type="ECO:0000256" key="4">
    <source>
        <dbReference type="ARBA" id="ARBA00022614"/>
    </source>
</evidence>
<dbReference type="FunFam" id="3.40.50.10140:FF:000001">
    <property type="entry name" value="Toll-like receptor 2"/>
    <property type="match status" value="1"/>
</dbReference>
<evidence type="ECO:0000256" key="12">
    <source>
        <dbReference type="ARBA" id="ARBA00023180"/>
    </source>
</evidence>
<proteinExistence type="inferred from homology"/>
<keyword evidence="9 14" id="KW-1133">Transmembrane helix</keyword>
<comment type="subcellular location">
    <subcellularLocation>
        <location evidence="1">Membrane</location>
        <topology evidence="1">Single-pass type I membrane protein</topology>
    </subcellularLocation>
</comment>
<dbReference type="FunFam" id="2.60.120.200:FF:000039">
    <property type="entry name" value="Collagen XV alpha 1 chain"/>
    <property type="match status" value="1"/>
</dbReference>
<evidence type="ECO:0000259" key="15">
    <source>
        <dbReference type="PROSITE" id="PS50104"/>
    </source>
</evidence>
<dbReference type="PANTHER" id="PTHR24365:SF522">
    <property type="entry name" value="LOW QUALITY PROTEIN: TOLL-LIKE RECEPTOR 13-RELATED"/>
    <property type="match status" value="1"/>
</dbReference>
<evidence type="ECO:0000313" key="17">
    <source>
        <dbReference type="Proteomes" id="UP001497482"/>
    </source>
</evidence>
<evidence type="ECO:0000256" key="14">
    <source>
        <dbReference type="SAM" id="Phobius"/>
    </source>
</evidence>
<dbReference type="InterPro" id="IPR048287">
    <property type="entry name" value="TSPN-like_N"/>
</dbReference>
<dbReference type="GO" id="GO:0045087">
    <property type="term" value="P:innate immune response"/>
    <property type="evidence" value="ECO:0007669"/>
    <property type="project" value="UniProtKB-KW"/>
</dbReference>
<evidence type="ECO:0000256" key="5">
    <source>
        <dbReference type="ARBA" id="ARBA00022692"/>
    </source>
</evidence>
<dbReference type="PRINTS" id="PR01537">
    <property type="entry name" value="INTRLKN1R1F"/>
</dbReference>
<evidence type="ECO:0000256" key="6">
    <source>
        <dbReference type="ARBA" id="ARBA00022729"/>
    </source>
</evidence>
<dbReference type="GO" id="GO:0005886">
    <property type="term" value="C:plasma membrane"/>
    <property type="evidence" value="ECO:0007669"/>
    <property type="project" value="TreeGrafter"/>
</dbReference>
<evidence type="ECO:0000256" key="1">
    <source>
        <dbReference type="ARBA" id="ARBA00004479"/>
    </source>
</evidence>
<dbReference type="InterPro" id="IPR035897">
    <property type="entry name" value="Toll_tir_struct_dom_sf"/>
</dbReference>
<keyword evidence="8" id="KW-0391">Immunity</keyword>
<evidence type="ECO:0000256" key="13">
    <source>
        <dbReference type="ARBA" id="ARBA00023198"/>
    </source>
</evidence>
<evidence type="ECO:0000256" key="2">
    <source>
        <dbReference type="ARBA" id="ARBA00009634"/>
    </source>
</evidence>
<comment type="similarity">
    <text evidence="2">Belongs to the Toll-like receptor family.</text>
</comment>
<dbReference type="InterPro" id="IPR000157">
    <property type="entry name" value="TIR_dom"/>
</dbReference>
<evidence type="ECO:0000256" key="8">
    <source>
        <dbReference type="ARBA" id="ARBA00022859"/>
    </source>
</evidence>
<dbReference type="EMBL" id="OZ035843">
    <property type="protein sequence ID" value="CAL1596103.1"/>
    <property type="molecule type" value="Genomic_DNA"/>
</dbReference>
<protein>
    <recommendedName>
        <fullName evidence="15">TIR domain-containing protein</fullName>
    </recommendedName>
</protein>
<keyword evidence="10 14" id="KW-0472">Membrane</keyword>
<dbReference type="Pfam" id="PF01582">
    <property type="entry name" value="TIR"/>
    <property type="match status" value="1"/>
</dbReference>
<keyword evidence="17" id="KW-1185">Reference proteome</keyword>
<sequence length="407" mass="46347">MTNRRRRQVRFGSNLSSSLQLDLTELIGVPLPPAVSFVTGFEGYPAYSFGPGANVGRLTKSFIPDPFYYNFAITVTAKPTARTGGVLFAITNAYQKIVQLGISLSEVEDGSQRVVLFYTDTGSGSTQEAASFKMGDMTGRWARFTITVQGAQVRLFMDCEEYHRVDFLRSDRPLTFEPSSGIFVGNAGGTGLPRFVVSLGLSMSRDGTMTVLKLGSALVVCTLLSSSLYHFMRWQLVYGFYLLRAFLYNVKKRKQGCAHVYDAFVSYNVHDEDWVYGELVPELEQRQRWKLCLHHRDFEPGKPIIENITDAIHSSRKTLCVISRHYLQSEWCSQEIQMASFRLFDEKKDVLILLFLEELSSNQLAPFYRIRKLVRSRTYLSWDQARGDKALFWEKVQRALEIGDNLE</sequence>
<keyword evidence="7" id="KW-0677">Repeat</keyword>
<dbReference type="Proteomes" id="UP001497482">
    <property type="component" value="Chromosome 21"/>
</dbReference>
<dbReference type="SUPFAM" id="SSF52200">
    <property type="entry name" value="Toll/Interleukin receptor TIR domain"/>
    <property type="match status" value="1"/>
</dbReference>